<comment type="caution">
    <text evidence="4">The sequence shown here is derived from an EMBL/GenBank/DDBJ whole genome shotgun (WGS) entry which is preliminary data.</text>
</comment>
<keyword evidence="5" id="KW-1185">Reference proteome</keyword>
<dbReference type="InterPro" id="IPR005061">
    <property type="entry name" value="Ist1"/>
</dbReference>
<dbReference type="Pfam" id="PF03398">
    <property type="entry name" value="Ist1"/>
    <property type="match status" value="1"/>
</dbReference>
<feature type="compositionally biased region" description="Acidic residues" evidence="2">
    <location>
        <begin position="1220"/>
        <end position="1229"/>
    </location>
</feature>
<feature type="compositionally biased region" description="Basic and acidic residues" evidence="2">
    <location>
        <begin position="1188"/>
        <end position="1205"/>
    </location>
</feature>
<sequence length="1244" mass="136256">MSNDKWDPNAVKYQLRLTGQRLGQLQERNDSKSSITRRDIATLLQQGNIVLARAKAQKLIEEDAAGDVLEMLAMYSSLLLEHFQELEHNNSPSPVIVEAASTIIFSAPYVDSKDVHIVRDFLVQRLGHDFARSATTNRDNYVSPRVLKSLSSPPPTSANLDMYLTTIAKMFGVTWTPEPPRQDILNELSEILASDSSPLVDIPRLRKLCSRGIPDQPPWLRPRIWKLFFGILPVLKSSWSKEIGNQRKSYYDLVRRLLEPLNVPEPPTTPLSVLDTALENVSKQLSRVPPDLFACLVDEPESSPLCPLDDLCPEETRIFCASNLDRRLEAIKAVQSPSASIGIPEIRLESETEPAINEDSPQGTFSTRRSNIPPTLFVSKSLSGGKAHPKHMSALYRLLYIHSAINPGNLSPHIPNLLVPLYSVLIQEIEPEDIAHAEADTFWLFEAVVAEFSELEDEDGSTVWMKKFGERLAWADSDLHYSLESKGLSPALPHFSYRWLAPLLTQTLSYNSVLVAWDGIFSRQARQRDASPRLEFLIDMCTAMLIRARVALFRLGKSGHRSPGLWAQEVETVPPPSPLHPWELGDAFVEGMTLLQHYPVVSAGGIDTIMQAAFDLLHRREEESKAAKDDQLSLGARIRVTMWKGFTNQIPSPERSPDASDSDEEPLHDDGNETERPTEDLNPGITSRLASTVWKGITNQSAMEPPPSPISPATVPPSPLPTSASLSPATAEEKAPSTSYVPASTRLWGYAEKLKDSDAAAALAKVSTNWRAKALAGSWGTRKEAPSAVAEHTSPRSQEGGSPKNVEGPRRGSLPGPDRSGVYSPPTRPAYFRPPRDSTIFPEGHQATLSAPNSPAREPTPEGTPSLIDRTKNLQASLSSLTRGQPTRKTGPRPLLLNSSSLITSRNSNRPPSVPSQPGADEWSDVRRTKGQRAIHRESQSSVSSLSASDALLRATRSDNDSDTGGSSRRIPLNRRSVSPMAPTFRVSSSRQASVSSATASPDRNIQALSFSSQGDIVLKPGDANGWGRIDSADSPPLSSPPPPKTPISVSLHDNGPSVTDPSAPDDPFDIIPLEPPPQPKKLVRKKTPPPTNYADDTSDSSIAGAPSQNSRVRSRRRQPSRPPPLRIRDATRSQSQPDQGGSLSVEWPEQETVYTPKASSFEGDDIPSTKVRRPRKASSDGNGDSNEAARTRKISTESRTRKVSTDTARAARRTRDSAAEEGDDEGYDDLLSAYESEEGAHLA</sequence>
<dbReference type="PANTHER" id="PTHR12161">
    <property type="entry name" value="IST1 FAMILY MEMBER"/>
    <property type="match status" value="1"/>
</dbReference>
<feature type="compositionally biased region" description="Basic and acidic residues" evidence="2">
    <location>
        <begin position="668"/>
        <end position="679"/>
    </location>
</feature>
<feature type="domain" description="Rab-GAP TBC" evidence="3">
    <location>
        <begin position="215"/>
        <end position="524"/>
    </location>
</feature>
<dbReference type="GO" id="GO:0015031">
    <property type="term" value="P:protein transport"/>
    <property type="evidence" value="ECO:0007669"/>
    <property type="project" value="InterPro"/>
</dbReference>
<feature type="compositionally biased region" description="Low complexity" evidence="2">
    <location>
        <begin position="940"/>
        <end position="955"/>
    </location>
</feature>
<evidence type="ECO:0000313" key="4">
    <source>
        <dbReference type="EMBL" id="KAK0459614.1"/>
    </source>
</evidence>
<dbReference type="InterPro" id="IPR035969">
    <property type="entry name" value="Rab-GAP_TBC_sf"/>
</dbReference>
<gene>
    <name evidence="4" type="ORF">EV420DRAFT_1536814</name>
</gene>
<accession>A0AA39KED2</accession>
<feature type="compositionally biased region" description="Low complexity" evidence="2">
    <location>
        <begin position="721"/>
        <end position="730"/>
    </location>
</feature>
<evidence type="ECO:0000256" key="1">
    <source>
        <dbReference type="ARBA" id="ARBA00005536"/>
    </source>
</evidence>
<dbReference type="PROSITE" id="PS50086">
    <property type="entry name" value="TBC_RABGAP"/>
    <property type="match status" value="1"/>
</dbReference>
<dbReference type="Proteomes" id="UP001175211">
    <property type="component" value="Unassembled WGS sequence"/>
</dbReference>
<evidence type="ECO:0000313" key="5">
    <source>
        <dbReference type="Proteomes" id="UP001175211"/>
    </source>
</evidence>
<feature type="compositionally biased region" description="Polar residues" evidence="2">
    <location>
        <begin position="1002"/>
        <end position="1015"/>
    </location>
</feature>
<dbReference type="EMBL" id="JAUEPS010000014">
    <property type="protein sequence ID" value="KAK0459614.1"/>
    <property type="molecule type" value="Genomic_DNA"/>
</dbReference>
<feature type="compositionally biased region" description="Low complexity" evidence="2">
    <location>
        <begin position="986"/>
        <end position="1001"/>
    </location>
</feature>
<dbReference type="AlphaFoldDB" id="A0AA39KED2"/>
<evidence type="ECO:0000259" key="3">
    <source>
        <dbReference type="PROSITE" id="PS50086"/>
    </source>
</evidence>
<dbReference type="Gene3D" id="1.20.1260.60">
    <property type="entry name" value="Vacuolar protein sorting-associated protein Ist1"/>
    <property type="match status" value="1"/>
</dbReference>
<feature type="region of interest" description="Disordered" evidence="2">
    <location>
        <begin position="645"/>
        <end position="685"/>
    </location>
</feature>
<dbReference type="SUPFAM" id="SSF47923">
    <property type="entry name" value="Ypt/Rab-GAP domain of gyp1p"/>
    <property type="match status" value="2"/>
</dbReference>
<dbReference type="RefSeq" id="XP_060331811.1">
    <property type="nucleotide sequence ID" value="XM_060472900.1"/>
</dbReference>
<dbReference type="InterPro" id="IPR000195">
    <property type="entry name" value="Rab-GAP-TBC_dom"/>
</dbReference>
<organism evidence="4 5">
    <name type="scientific">Armillaria tabescens</name>
    <name type="common">Ringless honey mushroom</name>
    <name type="synonym">Agaricus tabescens</name>
    <dbReference type="NCBI Taxonomy" id="1929756"/>
    <lineage>
        <taxon>Eukaryota</taxon>
        <taxon>Fungi</taxon>
        <taxon>Dikarya</taxon>
        <taxon>Basidiomycota</taxon>
        <taxon>Agaricomycotina</taxon>
        <taxon>Agaricomycetes</taxon>
        <taxon>Agaricomycetidae</taxon>
        <taxon>Agaricales</taxon>
        <taxon>Marasmiineae</taxon>
        <taxon>Physalacriaceae</taxon>
        <taxon>Desarmillaria</taxon>
    </lineage>
</organism>
<comment type="similarity">
    <text evidence="1">Belongs to the IST1 family.</text>
</comment>
<name>A0AA39KED2_ARMTA</name>
<protein>
    <submittedName>
        <fullName evidence="4">Regulator of Vps4 activity in the MVB pathway-domain-containing protein</fullName>
    </submittedName>
</protein>
<feature type="compositionally biased region" description="Polar residues" evidence="2">
    <location>
        <begin position="1133"/>
        <end position="1143"/>
    </location>
</feature>
<feature type="compositionally biased region" description="Pro residues" evidence="2">
    <location>
        <begin position="704"/>
        <end position="720"/>
    </location>
</feature>
<feature type="region of interest" description="Disordered" evidence="2">
    <location>
        <begin position="699"/>
        <end position="744"/>
    </location>
</feature>
<proteinExistence type="inferred from homology"/>
<dbReference type="InterPro" id="IPR042277">
    <property type="entry name" value="IST1-like"/>
</dbReference>
<reference evidence="4" key="1">
    <citation type="submission" date="2023-06" db="EMBL/GenBank/DDBJ databases">
        <authorList>
            <consortium name="Lawrence Berkeley National Laboratory"/>
            <person name="Ahrendt S."/>
            <person name="Sahu N."/>
            <person name="Indic B."/>
            <person name="Wong-Bajracharya J."/>
            <person name="Merenyi Z."/>
            <person name="Ke H.-M."/>
            <person name="Monk M."/>
            <person name="Kocsube S."/>
            <person name="Drula E."/>
            <person name="Lipzen A."/>
            <person name="Balint B."/>
            <person name="Henrissat B."/>
            <person name="Andreopoulos B."/>
            <person name="Martin F.M."/>
            <person name="Harder C.B."/>
            <person name="Rigling D."/>
            <person name="Ford K.L."/>
            <person name="Foster G.D."/>
            <person name="Pangilinan J."/>
            <person name="Papanicolaou A."/>
            <person name="Barry K."/>
            <person name="LaButti K."/>
            <person name="Viragh M."/>
            <person name="Koriabine M."/>
            <person name="Yan M."/>
            <person name="Riley R."/>
            <person name="Champramary S."/>
            <person name="Plett K.L."/>
            <person name="Tsai I.J."/>
            <person name="Slot J."/>
            <person name="Sipos G."/>
            <person name="Plett J."/>
            <person name="Nagy L.G."/>
            <person name="Grigoriev I.V."/>
        </authorList>
    </citation>
    <scope>NUCLEOTIDE SEQUENCE</scope>
    <source>
        <strain evidence="4">CCBAS 213</strain>
    </source>
</reference>
<dbReference type="GeneID" id="85356448"/>
<feature type="region of interest" description="Disordered" evidence="2">
    <location>
        <begin position="776"/>
        <end position="1244"/>
    </location>
</feature>
<dbReference type="Gene3D" id="1.10.472.80">
    <property type="entry name" value="Ypt/Rab-GAP domain of gyp1p, domain 3"/>
    <property type="match status" value="1"/>
</dbReference>
<dbReference type="PANTHER" id="PTHR12161:SF5">
    <property type="entry name" value="IST1 HOMOLOG"/>
    <property type="match status" value="1"/>
</dbReference>
<evidence type="ECO:0000256" key="2">
    <source>
        <dbReference type="SAM" id="MobiDB-lite"/>
    </source>
</evidence>
<feature type="compositionally biased region" description="Polar residues" evidence="2">
    <location>
        <begin position="873"/>
        <end position="888"/>
    </location>
</feature>